<organism evidence="7 8">
    <name type="scientific">Vicia faba</name>
    <name type="common">Broad bean</name>
    <name type="synonym">Faba vulgaris</name>
    <dbReference type="NCBI Taxonomy" id="3906"/>
    <lineage>
        <taxon>Eukaryota</taxon>
        <taxon>Viridiplantae</taxon>
        <taxon>Streptophyta</taxon>
        <taxon>Embryophyta</taxon>
        <taxon>Tracheophyta</taxon>
        <taxon>Spermatophyta</taxon>
        <taxon>Magnoliopsida</taxon>
        <taxon>eudicotyledons</taxon>
        <taxon>Gunneridae</taxon>
        <taxon>Pentapetalae</taxon>
        <taxon>rosids</taxon>
        <taxon>fabids</taxon>
        <taxon>Fabales</taxon>
        <taxon>Fabaceae</taxon>
        <taxon>Papilionoideae</taxon>
        <taxon>50 kb inversion clade</taxon>
        <taxon>NPAAA clade</taxon>
        <taxon>Hologalegina</taxon>
        <taxon>IRL clade</taxon>
        <taxon>Fabeae</taxon>
        <taxon>Vicia</taxon>
    </lineage>
</organism>
<evidence type="ECO:0000259" key="6">
    <source>
        <dbReference type="PROSITE" id="PS51198"/>
    </source>
</evidence>
<keyword evidence="8" id="KW-1185">Reference proteome</keyword>
<dbReference type="Pfam" id="PF13361">
    <property type="entry name" value="UvrD_C"/>
    <property type="match status" value="1"/>
</dbReference>
<dbReference type="GO" id="GO:0016787">
    <property type="term" value="F:hydrolase activity"/>
    <property type="evidence" value="ECO:0007669"/>
    <property type="project" value="UniProtKB-UniRule"/>
</dbReference>
<evidence type="ECO:0000256" key="2">
    <source>
        <dbReference type="ARBA" id="ARBA00022801"/>
    </source>
</evidence>
<dbReference type="PANTHER" id="PTHR21529">
    <property type="entry name" value="MAMMARY TURMOR VIRUS RECEPTOR HOMOLOG 1, 2 MTVR1, 2"/>
    <property type="match status" value="1"/>
</dbReference>
<dbReference type="PROSITE" id="PS51198">
    <property type="entry name" value="UVRD_HELICASE_ATP_BIND"/>
    <property type="match status" value="1"/>
</dbReference>
<evidence type="ECO:0000313" key="7">
    <source>
        <dbReference type="EMBL" id="CAI8596390.1"/>
    </source>
</evidence>
<sequence>MERQGSNKKKILYNDYGFMDIVFSWSIEYILDEDSYKNQVDKIGLSFDSTSHYLGSYKYPLLEETRATLSSSMELICQAPYGKVLGLKEAKPFDNRNGDETEKTFKDKMYNLKIDGWEKRFVHGREAYKTLPGDVLVLTDYKPESVNDLQRYGRMWCFLSIVKTDDDNENMDSVSFKVKASKDLYLDQLKYKSLFVVFLTNVGSYRKTWTCLHMNHGNLKLFKQILSTNNDEVKGSCDCISQSDAIWDDCSYLRVSSELNESQNNAIHDCISGIRCNHNSIVKLIWGPPGTGKTKTLGTLLFVLMKMKYRILVCAPTNVAIKEVASRVLNIVRESLGSKNGDYFSSAGNILLFGNNERLDVDNNEVEDIFLDNRMQQLRKWLSPHTGWRSCLNSMNDLLKHCASDYQIFIQNRSYKPKSFVEFLKEKFHFRALQLKECISSLCTHVPMCFILEHNYRNLVCLNEKLESFQEMLFQQNLASEKLETLFSNMEISVDSSWNLKNSAEEHVFKKRTECLSALETAKDSLHRLDSIRFTNDNSVKEFCFENSSIIFCTAATSFRLHAVSMKPINILVIDEAAQLKECESITPLQLPGINHAILVGDECQLPAMVRSNVCTEAGFGRSLFERLSLLGSPKSLLNMQHRMHPDISSFPNSYFYSSKIQDAPNVKRNYTKQYLPGPMFGPYSFINVAGGREEFDDDGRSYKNMAEVAVVMMILKNLHKAWVPKKEKLSIGIVSPYAGQVLKIQEKLERFNGFSVNVKSIDGFQGGEQDIIILSTVRTNHRSSLQFVSSPHRTNVALTRARHCLWILGNERALVRDENVWKNLIFDSKKRGSFFHADQDPEMAKAILESLKELDQSLDLLDTNSAIFRNTLWKVHFSDKFRRSFMKVRLQNSKFLVINVLKRIVSGWRPRGRSVEFICEGSSKILKHFKVENRYIICSVEIVKDLRCYIQVLKIWDLVSVEEIARSAKHIDTEFKRYTDKYIVCSKERGFDGKVEFPLSWPITANIQKLKSVGTDNTKEAALVVSEDANTAVKNSMIEESTLLMKFCSISLDYTPNGRDAIEMDLPFELTDEQWTIITVPKSTFVLGRSGTGKTTVLSTKMILNEKLHHTAVERAYGPIDNANESSENAVQFKRPILRQLFVTLSPGLCQEIKHNVSCFKRSLGESINVDIDVVPDSFPDLPSNLYPLVITFGKFLLMLDMTLGNSYIKHQKKEVNFERFDSLYWPHFNSQLIKKLDSYLVFTEIMSHIKGGVKEAEIGKLSRKDYCTLSQSRSSSSLSMETRDMIYDIFQNYEKMKMKKGEFDVSDIVIDLHHRLKMNGYKGDIMNYVFIDEVQDLTMAQIALFKHICRNVEEGFVFCGDTAQTVGRGIDFRFQDVRSLFYQNFVLESKSRFPDKKKEKVKGCISDIFMLSQNFSTHAEVLKLSQSVIELLFHFFPNSIDMLKVETSLVYGEPPIVVLSRNGENPIVTILGENGYNGENIGRFSAEQVILVRDDSTKDEIMQLVGKQAQVLTILECKGLEFKDVLLYNFFGSSPMKRRWGIIYEYMKEKGMLASSSRINGQSFVDSKHKVLCSELKQLYVCLTRARKRLWICEEDEDEFGKPMFCYWEKKNLVQFKILDSSVNTMKV</sequence>
<dbReference type="Pfam" id="PF20073">
    <property type="entry name" value="DUF6469"/>
    <property type="match status" value="1"/>
</dbReference>
<dbReference type="InterPro" id="IPR047187">
    <property type="entry name" value="SF1_C_Upf1"/>
</dbReference>
<feature type="domain" description="UvrD-like helicase ATP-binding" evidence="6">
    <location>
        <begin position="1068"/>
        <end position="1420"/>
    </location>
</feature>
<dbReference type="GO" id="GO:0005524">
    <property type="term" value="F:ATP binding"/>
    <property type="evidence" value="ECO:0007669"/>
    <property type="project" value="UniProtKB-UniRule"/>
</dbReference>
<keyword evidence="2 5" id="KW-0378">Hydrolase</keyword>
<dbReference type="Proteomes" id="UP001157006">
    <property type="component" value="Chromosome 2"/>
</dbReference>
<dbReference type="FunFam" id="3.40.50.300:FF:000326">
    <property type="entry name" value="P-loop containing nucleoside triphosphate hydrolase"/>
    <property type="match status" value="1"/>
</dbReference>
<dbReference type="InterPro" id="IPR041677">
    <property type="entry name" value="DNA2/NAM7_AAA_11"/>
</dbReference>
<keyword evidence="1 5" id="KW-0547">Nucleotide-binding</keyword>
<evidence type="ECO:0000313" key="8">
    <source>
        <dbReference type="Proteomes" id="UP001157006"/>
    </source>
</evidence>
<keyword evidence="4 5" id="KW-0067">ATP-binding</keyword>
<protein>
    <recommendedName>
        <fullName evidence="6">UvrD-like helicase ATP-binding domain-containing protein</fullName>
    </recommendedName>
</protein>
<evidence type="ECO:0000256" key="4">
    <source>
        <dbReference type="ARBA" id="ARBA00022840"/>
    </source>
</evidence>
<reference evidence="7 8" key="1">
    <citation type="submission" date="2023-01" db="EMBL/GenBank/DDBJ databases">
        <authorList>
            <person name="Kreplak J."/>
        </authorList>
    </citation>
    <scope>NUCLEOTIDE SEQUENCE [LARGE SCALE GENOMIC DNA]</scope>
</reference>
<dbReference type="Pfam" id="PF00580">
    <property type="entry name" value="UvrD-helicase"/>
    <property type="match status" value="1"/>
</dbReference>
<proteinExistence type="predicted"/>
<dbReference type="PANTHER" id="PTHR21529:SF4">
    <property type="entry name" value="TPR AND ANKYRIN REPEAT-CONTAINING PROTEIN 1"/>
    <property type="match status" value="1"/>
</dbReference>
<evidence type="ECO:0000256" key="3">
    <source>
        <dbReference type="ARBA" id="ARBA00022806"/>
    </source>
</evidence>
<dbReference type="SUPFAM" id="SSF52540">
    <property type="entry name" value="P-loop containing nucleoside triphosphate hydrolases"/>
    <property type="match status" value="2"/>
</dbReference>
<dbReference type="InterPro" id="IPR014017">
    <property type="entry name" value="DNA_helicase_UvrD-like_C"/>
</dbReference>
<dbReference type="EMBL" id="OX451737">
    <property type="protein sequence ID" value="CAI8596390.1"/>
    <property type="molecule type" value="Genomic_DNA"/>
</dbReference>
<dbReference type="InterPro" id="IPR041679">
    <property type="entry name" value="DNA2/NAM7-like_C"/>
</dbReference>
<evidence type="ECO:0000256" key="5">
    <source>
        <dbReference type="PROSITE-ProRule" id="PRU00560"/>
    </source>
</evidence>
<name>A0AAV0ZCM6_VICFA</name>
<dbReference type="Pfam" id="PF13087">
    <property type="entry name" value="AAA_12"/>
    <property type="match status" value="1"/>
</dbReference>
<dbReference type="InterPro" id="IPR045529">
    <property type="entry name" value="DUF6469"/>
</dbReference>
<dbReference type="GO" id="GO:0005694">
    <property type="term" value="C:chromosome"/>
    <property type="evidence" value="ECO:0007669"/>
    <property type="project" value="UniProtKB-ARBA"/>
</dbReference>
<feature type="binding site" evidence="5">
    <location>
        <begin position="1089"/>
        <end position="1096"/>
    </location>
    <ligand>
        <name>ATP</name>
        <dbReference type="ChEBI" id="CHEBI:30616"/>
    </ligand>
</feature>
<accession>A0AAV0ZCM6</accession>
<dbReference type="CDD" id="cd18808">
    <property type="entry name" value="SF1_C_Upf1"/>
    <property type="match status" value="1"/>
</dbReference>
<dbReference type="GO" id="GO:0004386">
    <property type="term" value="F:helicase activity"/>
    <property type="evidence" value="ECO:0007669"/>
    <property type="project" value="UniProtKB-UniRule"/>
</dbReference>
<evidence type="ECO:0000256" key="1">
    <source>
        <dbReference type="ARBA" id="ARBA00022741"/>
    </source>
</evidence>
<dbReference type="InterPro" id="IPR039904">
    <property type="entry name" value="TRANK1"/>
</dbReference>
<keyword evidence="3 5" id="KW-0347">Helicase</keyword>
<gene>
    <name evidence="7" type="ORF">VFH_II033120</name>
</gene>
<dbReference type="Gene3D" id="3.40.50.300">
    <property type="entry name" value="P-loop containing nucleotide triphosphate hydrolases"/>
    <property type="match status" value="4"/>
</dbReference>
<dbReference type="InterPro" id="IPR027417">
    <property type="entry name" value="P-loop_NTPase"/>
</dbReference>
<dbReference type="InterPro" id="IPR014016">
    <property type="entry name" value="UvrD-like_ATP-bd"/>
</dbReference>
<dbReference type="Pfam" id="PF13086">
    <property type="entry name" value="AAA_11"/>
    <property type="match status" value="1"/>
</dbReference>